<keyword evidence="7" id="KW-0732">Signal</keyword>
<dbReference type="EC" id="3.4.16.4" evidence="4"/>
<evidence type="ECO:0000256" key="14">
    <source>
        <dbReference type="SAM" id="Phobius"/>
    </source>
</evidence>
<comment type="similarity">
    <text evidence="3 13">Belongs to the peptidase S11 family.</text>
</comment>
<dbReference type="PANTHER" id="PTHR21581">
    <property type="entry name" value="D-ALANYL-D-ALANINE CARBOXYPEPTIDASE"/>
    <property type="match status" value="1"/>
</dbReference>
<evidence type="ECO:0000256" key="12">
    <source>
        <dbReference type="ARBA" id="ARBA00034000"/>
    </source>
</evidence>
<evidence type="ECO:0000256" key="3">
    <source>
        <dbReference type="ARBA" id="ARBA00007164"/>
    </source>
</evidence>
<dbReference type="InterPro" id="IPR015956">
    <property type="entry name" value="Peniciliin-bd_prot_C_sf"/>
</dbReference>
<evidence type="ECO:0000256" key="10">
    <source>
        <dbReference type="ARBA" id="ARBA00022984"/>
    </source>
</evidence>
<proteinExistence type="inferred from homology"/>
<dbReference type="SUPFAM" id="SSF69189">
    <property type="entry name" value="Penicillin-binding protein associated domain"/>
    <property type="match status" value="1"/>
</dbReference>
<dbReference type="GO" id="GO:0004180">
    <property type="term" value="F:carboxypeptidase activity"/>
    <property type="evidence" value="ECO:0007669"/>
    <property type="project" value="UniProtKB-KW"/>
</dbReference>
<comment type="function">
    <text evidence="1">Removes C-terminal D-alanyl residues from sugar-peptide cell wall precursors.</text>
</comment>
<dbReference type="PANTHER" id="PTHR21581:SF33">
    <property type="entry name" value="D-ALANYL-D-ALANINE CARBOXYPEPTIDASE DACB"/>
    <property type="match status" value="1"/>
</dbReference>
<keyword evidence="9" id="KW-0133">Cell shape</keyword>
<dbReference type="PRINTS" id="PR00725">
    <property type="entry name" value="DADACBPTASE1"/>
</dbReference>
<evidence type="ECO:0000256" key="11">
    <source>
        <dbReference type="ARBA" id="ARBA00023316"/>
    </source>
</evidence>
<sequence>MDARTGQVLYQENGSARLYPASTTKLLTALVAVERGDLDQVIRVSRDAVDKGPDSATCSISEGDEEPLEYLLYGLLLRSGNDCADAIAEGVAGGDRQRFIAWMNETARELGATDSRFANPHGLHDPDHYTTAADLAVIARAALSNPVIARIAATQSFDWPGKEQNGTYYNLLNDLLQSYPPFVAGKTGFTEEAGFTLAGLAEQGDRSLIGVTMGYESRAEEFEDMRALFEFGFSEYHPVDAVAAGSVWGEVPVSDGESPSVPALAAASFSVSARAGEADAGVSLVPRLPEAVEAPVTAGQAIGVLEVMYGDSLLGTVPLVAGEAVAALAPAQAEGGRTGWQFAGIIARAVASVAGTLALAVLVLRTVVRAVRRRRRLGAHGRSRRTVGTRGVISTYRTRTPH</sequence>
<evidence type="ECO:0000256" key="8">
    <source>
        <dbReference type="ARBA" id="ARBA00022801"/>
    </source>
</evidence>
<gene>
    <name evidence="16" type="ORF">J2Z79_003349</name>
</gene>
<dbReference type="EMBL" id="JAGGLG010000038">
    <property type="protein sequence ID" value="MBP2019907.1"/>
    <property type="molecule type" value="Genomic_DNA"/>
</dbReference>
<dbReference type="InterPro" id="IPR018044">
    <property type="entry name" value="Peptidase_S11"/>
</dbReference>
<evidence type="ECO:0000256" key="13">
    <source>
        <dbReference type="RuleBase" id="RU004016"/>
    </source>
</evidence>
<dbReference type="Gene3D" id="3.40.710.10">
    <property type="entry name" value="DD-peptidase/beta-lactamase superfamily"/>
    <property type="match status" value="1"/>
</dbReference>
<evidence type="ECO:0000259" key="15">
    <source>
        <dbReference type="SMART" id="SM00936"/>
    </source>
</evidence>
<reference evidence="16 17" key="1">
    <citation type="submission" date="2021-03" db="EMBL/GenBank/DDBJ databases">
        <title>Genomic Encyclopedia of Type Strains, Phase IV (KMG-IV): sequencing the most valuable type-strain genomes for metagenomic binning, comparative biology and taxonomic classification.</title>
        <authorList>
            <person name="Goeker M."/>
        </authorList>
    </citation>
    <scope>NUCLEOTIDE SEQUENCE [LARGE SCALE GENOMIC DNA]</scope>
    <source>
        <strain evidence="16 17">DSM 27138</strain>
    </source>
</reference>
<keyword evidence="6" id="KW-0645">Protease</keyword>
<evidence type="ECO:0000256" key="7">
    <source>
        <dbReference type="ARBA" id="ARBA00022729"/>
    </source>
</evidence>
<evidence type="ECO:0000256" key="1">
    <source>
        <dbReference type="ARBA" id="ARBA00003217"/>
    </source>
</evidence>
<evidence type="ECO:0000313" key="17">
    <source>
        <dbReference type="Proteomes" id="UP001519289"/>
    </source>
</evidence>
<feature type="domain" description="Peptidase S11 D-Ala-D-Ala carboxypeptidase A C-terminal" evidence="15">
    <location>
        <begin position="236"/>
        <end position="327"/>
    </location>
</feature>
<evidence type="ECO:0000313" key="16">
    <source>
        <dbReference type="EMBL" id="MBP2019907.1"/>
    </source>
</evidence>
<accession>A0ABS4JWJ9</accession>
<keyword evidence="8" id="KW-0378">Hydrolase</keyword>
<keyword evidence="11" id="KW-0961">Cell wall biogenesis/degradation</keyword>
<evidence type="ECO:0000256" key="5">
    <source>
        <dbReference type="ARBA" id="ARBA00022645"/>
    </source>
</evidence>
<dbReference type="Pfam" id="PF00768">
    <property type="entry name" value="Peptidase_S11"/>
    <property type="match status" value="1"/>
</dbReference>
<protein>
    <recommendedName>
        <fullName evidence="4">serine-type D-Ala-D-Ala carboxypeptidase</fullName>
        <ecNumber evidence="4">3.4.16.4</ecNumber>
    </recommendedName>
</protein>
<name>A0ABS4JWJ9_9FIRM</name>
<keyword evidence="14" id="KW-1133">Transmembrane helix</keyword>
<dbReference type="InterPro" id="IPR012338">
    <property type="entry name" value="Beta-lactam/transpept-like"/>
</dbReference>
<dbReference type="InterPro" id="IPR001967">
    <property type="entry name" value="Peptidase_S11_N"/>
</dbReference>
<comment type="pathway">
    <text evidence="2">Cell wall biogenesis; peptidoglycan biosynthesis.</text>
</comment>
<keyword evidence="10" id="KW-0573">Peptidoglycan synthesis</keyword>
<dbReference type="Pfam" id="PF07943">
    <property type="entry name" value="PBP5_C"/>
    <property type="match status" value="1"/>
</dbReference>
<comment type="caution">
    <text evidence="16">The sequence shown here is derived from an EMBL/GenBank/DDBJ whole genome shotgun (WGS) entry which is preliminary data.</text>
</comment>
<keyword evidence="5 16" id="KW-0121">Carboxypeptidase</keyword>
<dbReference type="InterPro" id="IPR012907">
    <property type="entry name" value="Peptidase_S11_C"/>
</dbReference>
<dbReference type="Gene3D" id="2.60.410.10">
    <property type="entry name" value="D-Ala-D-Ala carboxypeptidase, C-terminal domain"/>
    <property type="match status" value="1"/>
</dbReference>
<evidence type="ECO:0000256" key="4">
    <source>
        <dbReference type="ARBA" id="ARBA00012448"/>
    </source>
</evidence>
<keyword evidence="17" id="KW-1185">Reference proteome</keyword>
<dbReference type="SMART" id="SM00936">
    <property type="entry name" value="PBP5_C"/>
    <property type="match status" value="1"/>
</dbReference>
<comment type="catalytic activity">
    <reaction evidence="12">
        <text>Preferential cleavage: (Ac)2-L-Lys-D-Ala-|-D-Ala. Also transpeptidation of peptidyl-alanyl moieties that are N-acyl substituents of D-alanine.</text>
        <dbReference type="EC" id="3.4.16.4"/>
    </reaction>
</comment>
<evidence type="ECO:0000256" key="6">
    <source>
        <dbReference type="ARBA" id="ARBA00022670"/>
    </source>
</evidence>
<dbReference type="Proteomes" id="UP001519289">
    <property type="component" value="Unassembled WGS sequence"/>
</dbReference>
<evidence type="ECO:0000256" key="2">
    <source>
        <dbReference type="ARBA" id="ARBA00004752"/>
    </source>
</evidence>
<organism evidence="16 17">
    <name type="scientific">Symbiobacterium terraclitae</name>
    <dbReference type="NCBI Taxonomy" id="557451"/>
    <lineage>
        <taxon>Bacteria</taxon>
        <taxon>Bacillati</taxon>
        <taxon>Bacillota</taxon>
        <taxon>Clostridia</taxon>
        <taxon>Eubacteriales</taxon>
        <taxon>Symbiobacteriaceae</taxon>
        <taxon>Symbiobacterium</taxon>
    </lineage>
</organism>
<evidence type="ECO:0000256" key="9">
    <source>
        <dbReference type="ARBA" id="ARBA00022960"/>
    </source>
</evidence>
<dbReference type="SUPFAM" id="SSF56601">
    <property type="entry name" value="beta-lactamase/transpeptidase-like"/>
    <property type="match status" value="1"/>
</dbReference>
<feature type="transmembrane region" description="Helical" evidence="14">
    <location>
        <begin position="345"/>
        <end position="368"/>
    </location>
</feature>
<dbReference type="InterPro" id="IPR037167">
    <property type="entry name" value="Peptidase_S11_C_sf"/>
</dbReference>
<keyword evidence="14" id="KW-0812">Transmembrane</keyword>
<keyword evidence="14" id="KW-0472">Membrane</keyword>